<name>A0A0F9VNL2_9ZZZZ</name>
<comment type="caution">
    <text evidence="2">The sequence shown here is derived from an EMBL/GenBank/DDBJ whole genome shotgun (WGS) entry which is preliminary data.</text>
</comment>
<dbReference type="AlphaFoldDB" id="A0A0F9VNL2"/>
<proteinExistence type="predicted"/>
<reference evidence="2" key="1">
    <citation type="journal article" date="2015" name="Nature">
        <title>Complex archaea that bridge the gap between prokaryotes and eukaryotes.</title>
        <authorList>
            <person name="Spang A."/>
            <person name="Saw J.H."/>
            <person name="Jorgensen S.L."/>
            <person name="Zaremba-Niedzwiedzka K."/>
            <person name="Martijn J."/>
            <person name="Lind A.E."/>
            <person name="van Eijk R."/>
            <person name="Schleper C."/>
            <person name="Guy L."/>
            <person name="Ettema T.J."/>
        </authorList>
    </citation>
    <scope>NUCLEOTIDE SEQUENCE</scope>
</reference>
<keyword evidence="1" id="KW-0175">Coiled coil</keyword>
<feature type="coiled-coil region" evidence="1">
    <location>
        <begin position="127"/>
        <end position="161"/>
    </location>
</feature>
<sequence>MSQWLQTGCPEMQRLFYWAGLFVVCSVSLEAHADLYRYIDNRGVTVLDSRVPTEFVRNGYEVLDSHGRVKLVVPAAPTAEELEASRAAQAEQERQAVADATLLRLYSDASDLDRAHARQVAQIDSLIATSRVNLQALKGQREELERQAAAQERAGRKVDERILTELGEVAAESKRLNRLIEHKRAEIDQVNAGFAAQRDRLIALTERSQP</sequence>
<evidence type="ECO:0000313" key="2">
    <source>
        <dbReference type="EMBL" id="KKO06711.1"/>
    </source>
</evidence>
<dbReference type="EMBL" id="LAZR01000015">
    <property type="protein sequence ID" value="KKO06711.1"/>
    <property type="molecule type" value="Genomic_DNA"/>
</dbReference>
<organism evidence="2">
    <name type="scientific">marine sediment metagenome</name>
    <dbReference type="NCBI Taxonomy" id="412755"/>
    <lineage>
        <taxon>unclassified sequences</taxon>
        <taxon>metagenomes</taxon>
        <taxon>ecological metagenomes</taxon>
    </lineage>
</organism>
<gene>
    <name evidence="2" type="ORF">LCGC14_0065190</name>
</gene>
<evidence type="ECO:0000256" key="1">
    <source>
        <dbReference type="SAM" id="Coils"/>
    </source>
</evidence>
<accession>A0A0F9VNL2</accession>
<protein>
    <recommendedName>
        <fullName evidence="3">DUF4124 domain-containing protein</fullName>
    </recommendedName>
</protein>
<evidence type="ECO:0008006" key="3">
    <source>
        <dbReference type="Google" id="ProtNLM"/>
    </source>
</evidence>